<dbReference type="GO" id="GO:0006094">
    <property type="term" value="P:gluconeogenesis"/>
    <property type="evidence" value="ECO:0007669"/>
    <property type="project" value="TreeGrafter"/>
</dbReference>
<dbReference type="Proteomes" id="UP000199600">
    <property type="component" value="Unassembled WGS sequence"/>
</dbReference>
<dbReference type="GO" id="GO:0004736">
    <property type="term" value="F:pyruvate carboxylase activity"/>
    <property type="evidence" value="ECO:0007669"/>
    <property type="project" value="UniProtKB-EC"/>
</dbReference>
<accession>A0A1A8XYL7</accession>
<keyword evidence="4" id="KW-1185">Reference proteome</keyword>
<dbReference type="PANTHER" id="PTHR43778">
    <property type="entry name" value="PYRUVATE CARBOXYLASE"/>
    <property type="match status" value="1"/>
</dbReference>
<dbReference type="InterPro" id="IPR000891">
    <property type="entry name" value="PYR_CT"/>
</dbReference>
<feature type="compositionally biased region" description="Low complexity" evidence="1">
    <location>
        <begin position="485"/>
        <end position="502"/>
    </location>
</feature>
<sequence>MTKKILFQDTSFRDGFQSVFGARAFTKDFIPAVEAGVAAGITHFEAGGGARFQTPFLYCGESAFDMMDTFRKAVGPDIRLQTLARGINVVALEQQPADMIDLHAKMFKKHGMTRIRNFDALNDVNNLIYSGQCITDAGLEHEVVVAMMELPLGCSGAHDAKFYVDTLRQILDAGVPFSSVCFKDASGTSNPRKVHETFKAARKLVGDKVELRMHTHETCGTGIAQYIAAIEGGCDGVCVGRAPLSGGTAQPDLFSLWHALKGTEYDLDIDVEKIMEANSVTKECLKDYEFPPEALGIDTDVIFSPMPGGALTANTLMMRENKTFHKFPQVIKAMAECVARGGFATSVTPVSQFYFQQAYANVMMGPWKKMTDGYGNMVLGYYGKTPVAPDPEIVKIAAEQMKKPVFTGDPIKGLEPGIPKAKKILEENKLPVTDENIFIVGAFATKGGNKGLDFLKGDFKVSVPKKDPNKVVAAPAAAAPPPAAAPAQAQAPAPRATSAPSASFGASPLGANQVRNYHVTVGGKSIDLQVEHI</sequence>
<keyword evidence="3" id="KW-0670">Pyruvate</keyword>
<feature type="region of interest" description="Disordered" evidence="1">
    <location>
        <begin position="482"/>
        <end position="504"/>
    </location>
</feature>
<dbReference type="SUPFAM" id="SSF89000">
    <property type="entry name" value="post-HMGL domain-like"/>
    <property type="match status" value="1"/>
</dbReference>
<protein>
    <submittedName>
        <fullName evidence="3">Putative pyruvate carboxylase, B subunit</fullName>
        <ecNumber evidence="3">6.4.1.1</ecNumber>
    </submittedName>
</protein>
<dbReference type="Pfam" id="PF00682">
    <property type="entry name" value="HMGL-like"/>
    <property type="match status" value="1"/>
</dbReference>
<dbReference type="CDD" id="cd07937">
    <property type="entry name" value="DRE_TIM_PC_TC_5S"/>
    <property type="match status" value="1"/>
</dbReference>
<evidence type="ECO:0000313" key="4">
    <source>
        <dbReference type="Proteomes" id="UP000199600"/>
    </source>
</evidence>
<feature type="domain" description="Pyruvate carboxyltransferase" evidence="2">
    <location>
        <begin position="5"/>
        <end position="275"/>
    </location>
</feature>
<evidence type="ECO:0000313" key="3">
    <source>
        <dbReference type="EMBL" id="SBT10045.1"/>
    </source>
</evidence>
<dbReference type="InterPro" id="IPR003379">
    <property type="entry name" value="Carboxylase_cons_dom"/>
</dbReference>
<dbReference type="GO" id="GO:0005737">
    <property type="term" value="C:cytoplasm"/>
    <property type="evidence" value="ECO:0007669"/>
    <property type="project" value="TreeGrafter"/>
</dbReference>
<name>A0A1A8XYL7_9RHOO</name>
<dbReference type="RefSeq" id="WP_186411817.1">
    <property type="nucleotide sequence ID" value="NZ_FLQY01000301.1"/>
</dbReference>
<dbReference type="SUPFAM" id="SSF51569">
    <property type="entry name" value="Aldolase"/>
    <property type="match status" value="1"/>
</dbReference>
<dbReference type="EMBL" id="FLQY01000301">
    <property type="protein sequence ID" value="SBT10045.1"/>
    <property type="molecule type" value="Genomic_DNA"/>
</dbReference>
<proteinExistence type="predicted"/>
<dbReference type="InterPro" id="IPR013785">
    <property type="entry name" value="Aldolase_TIM"/>
</dbReference>
<organism evidence="3 4">
    <name type="scientific">Candidatus Propionivibrio aalborgensis</name>
    <dbReference type="NCBI Taxonomy" id="1860101"/>
    <lineage>
        <taxon>Bacteria</taxon>
        <taxon>Pseudomonadati</taxon>
        <taxon>Pseudomonadota</taxon>
        <taxon>Betaproteobacteria</taxon>
        <taxon>Rhodocyclales</taxon>
        <taxon>Rhodocyclaceae</taxon>
        <taxon>Propionivibrio</taxon>
    </lineage>
</organism>
<dbReference type="PROSITE" id="PS50991">
    <property type="entry name" value="PYR_CT"/>
    <property type="match status" value="1"/>
</dbReference>
<evidence type="ECO:0000259" key="2">
    <source>
        <dbReference type="PROSITE" id="PS50991"/>
    </source>
</evidence>
<dbReference type="InterPro" id="IPR055268">
    <property type="entry name" value="PCB-like"/>
</dbReference>
<gene>
    <name evidence="3" type="ORF">PROAA_370003</name>
</gene>
<dbReference type="PANTHER" id="PTHR43778:SF2">
    <property type="entry name" value="PYRUVATE CARBOXYLASE, MITOCHONDRIAL"/>
    <property type="match status" value="1"/>
</dbReference>
<evidence type="ECO:0000256" key="1">
    <source>
        <dbReference type="SAM" id="MobiDB-lite"/>
    </source>
</evidence>
<dbReference type="Pfam" id="PF02436">
    <property type="entry name" value="PYC_OADA"/>
    <property type="match status" value="1"/>
</dbReference>
<dbReference type="AlphaFoldDB" id="A0A1A8XYL7"/>
<dbReference type="Gene3D" id="3.20.20.70">
    <property type="entry name" value="Aldolase class I"/>
    <property type="match status" value="1"/>
</dbReference>
<keyword evidence="3" id="KW-0436">Ligase</keyword>
<reference evidence="3 4" key="1">
    <citation type="submission" date="2016-06" db="EMBL/GenBank/DDBJ databases">
        <authorList>
            <person name="Kjaerup R.B."/>
            <person name="Dalgaard T.S."/>
            <person name="Juul-Madsen H.R."/>
        </authorList>
    </citation>
    <scope>NUCLEOTIDE SEQUENCE [LARGE SCALE GENOMIC DNA]</scope>
    <source>
        <strain evidence="3">2</strain>
    </source>
</reference>
<dbReference type="EC" id="6.4.1.1" evidence="3"/>